<name>A0A6D2IUZ7_9BRAS</name>
<accession>A0A6D2IUZ7</accession>
<dbReference type="Proteomes" id="UP000467841">
    <property type="component" value="Unassembled WGS sequence"/>
</dbReference>
<evidence type="ECO:0000256" key="1">
    <source>
        <dbReference type="SAM" id="SignalP"/>
    </source>
</evidence>
<evidence type="ECO:0000313" key="2">
    <source>
        <dbReference type="EMBL" id="CAA7028882.1"/>
    </source>
</evidence>
<keyword evidence="1" id="KW-0732">Signal</keyword>
<dbReference type="AlphaFoldDB" id="A0A6D2IUZ7"/>
<evidence type="ECO:0008006" key="5">
    <source>
        <dbReference type="Google" id="ProtNLM"/>
    </source>
</evidence>
<reference evidence="2 4" key="1">
    <citation type="submission" date="2020-01" db="EMBL/GenBank/DDBJ databases">
        <authorList>
            <person name="Mishra B."/>
        </authorList>
    </citation>
    <scope>NUCLEOTIDE SEQUENCE [LARGE SCALE GENOMIC DNA]</scope>
</reference>
<feature type="chain" id="PRO_5036173303" description="Secreted protein" evidence="1">
    <location>
        <begin position="25"/>
        <end position="81"/>
    </location>
</feature>
<protein>
    <recommendedName>
        <fullName evidence="5">Secreted protein</fullName>
    </recommendedName>
</protein>
<gene>
    <name evidence="2" type="ORF">MERR_LOCUS16117</name>
    <name evidence="3" type="ORF">MERR_LOCUS45194</name>
</gene>
<sequence length="81" mass="8784">MLDRGGSSVFQSLLALWETILVASKLEFVLGEAAGTATNEVLRTGLVCGCSRQQRWGFQVLGSAAKAQFSKLWFGIGVPHW</sequence>
<proteinExistence type="predicted"/>
<dbReference type="EMBL" id="CACVBM020001717">
    <property type="protein sequence ID" value="CAA7057958.1"/>
    <property type="molecule type" value="Genomic_DNA"/>
</dbReference>
<evidence type="ECO:0000313" key="4">
    <source>
        <dbReference type="Proteomes" id="UP000467841"/>
    </source>
</evidence>
<feature type="signal peptide" evidence="1">
    <location>
        <begin position="1"/>
        <end position="24"/>
    </location>
</feature>
<organism evidence="2 4">
    <name type="scientific">Microthlaspi erraticum</name>
    <dbReference type="NCBI Taxonomy" id="1685480"/>
    <lineage>
        <taxon>Eukaryota</taxon>
        <taxon>Viridiplantae</taxon>
        <taxon>Streptophyta</taxon>
        <taxon>Embryophyta</taxon>
        <taxon>Tracheophyta</taxon>
        <taxon>Spermatophyta</taxon>
        <taxon>Magnoliopsida</taxon>
        <taxon>eudicotyledons</taxon>
        <taxon>Gunneridae</taxon>
        <taxon>Pentapetalae</taxon>
        <taxon>rosids</taxon>
        <taxon>malvids</taxon>
        <taxon>Brassicales</taxon>
        <taxon>Brassicaceae</taxon>
        <taxon>Coluteocarpeae</taxon>
        <taxon>Microthlaspi</taxon>
    </lineage>
</organism>
<evidence type="ECO:0000313" key="3">
    <source>
        <dbReference type="EMBL" id="CAA7057958.1"/>
    </source>
</evidence>
<dbReference type="EMBL" id="CACVBM020001074">
    <property type="protein sequence ID" value="CAA7028882.1"/>
    <property type="molecule type" value="Genomic_DNA"/>
</dbReference>
<keyword evidence="4" id="KW-1185">Reference proteome</keyword>